<feature type="region of interest" description="Disordered" evidence="2">
    <location>
        <begin position="644"/>
        <end position="676"/>
    </location>
</feature>
<organism evidence="4 5">
    <name type="scientific">Dichanthelium oligosanthes</name>
    <dbReference type="NCBI Taxonomy" id="888268"/>
    <lineage>
        <taxon>Eukaryota</taxon>
        <taxon>Viridiplantae</taxon>
        <taxon>Streptophyta</taxon>
        <taxon>Embryophyta</taxon>
        <taxon>Tracheophyta</taxon>
        <taxon>Spermatophyta</taxon>
        <taxon>Magnoliopsida</taxon>
        <taxon>Liliopsida</taxon>
        <taxon>Poales</taxon>
        <taxon>Poaceae</taxon>
        <taxon>PACMAD clade</taxon>
        <taxon>Panicoideae</taxon>
        <taxon>Panicodae</taxon>
        <taxon>Paniceae</taxon>
        <taxon>Dichantheliinae</taxon>
        <taxon>Dichanthelium</taxon>
    </lineage>
</organism>
<evidence type="ECO:0000256" key="2">
    <source>
        <dbReference type="SAM" id="MobiDB-lite"/>
    </source>
</evidence>
<feature type="compositionally biased region" description="Low complexity" evidence="2">
    <location>
        <begin position="181"/>
        <end position="190"/>
    </location>
</feature>
<protein>
    <submittedName>
        <fullName evidence="4">Uncharacterized protein</fullName>
    </submittedName>
</protein>
<feature type="region of interest" description="Disordered" evidence="2">
    <location>
        <begin position="376"/>
        <end position="401"/>
    </location>
</feature>
<gene>
    <name evidence="4" type="ORF">BAE44_0022658</name>
</gene>
<dbReference type="GO" id="GO:0040008">
    <property type="term" value="P:regulation of growth"/>
    <property type="evidence" value="ECO:0007669"/>
    <property type="project" value="InterPro"/>
</dbReference>
<keyword evidence="3" id="KW-1133">Transmembrane helix</keyword>
<evidence type="ECO:0000313" key="5">
    <source>
        <dbReference type="Proteomes" id="UP000095767"/>
    </source>
</evidence>
<dbReference type="PANTHER" id="PTHR47490">
    <property type="entry name" value="PROTEIN BLISTER"/>
    <property type="match status" value="1"/>
</dbReference>
<reference evidence="4 5" key="1">
    <citation type="submission" date="2016-09" db="EMBL/GenBank/DDBJ databases">
        <title>The draft genome of Dichanthelium oligosanthes: A C3 panicoid grass species.</title>
        <authorList>
            <person name="Studer A.J."/>
            <person name="Schnable J.C."/>
            <person name="Brutnell T.P."/>
        </authorList>
    </citation>
    <scope>NUCLEOTIDE SEQUENCE [LARGE SCALE GENOMIC DNA]</scope>
    <source>
        <strain evidence="5">cv. Kellogg 1175</strain>
        <tissue evidence="4">Leaf</tissue>
    </source>
</reference>
<name>A0A1E5UTY1_9POAL</name>
<feature type="compositionally biased region" description="Pro residues" evidence="2">
    <location>
        <begin position="50"/>
        <end position="62"/>
    </location>
</feature>
<comment type="caution">
    <text evidence="4">The sequence shown here is derived from an EMBL/GenBank/DDBJ whole genome shotgun (WGS) entry which is preliminary data.</text>
</comment>
<evidence type="ECO:0000313" key="4">
    <source>
        <dbReference type="EMBL" id="OEL16317.1"/>
    </source>
</evidence>
<keyword evidence="5" id="KW-1185">Reference proteome</keyword>
<dbReference type="PANTHER" id="PTHR47490:SF2">
    <property type="entry name" value="PROTEIN BLISTER"/>
    <property type="match status" value="1"/>
</dbReference>
<feature type="region of interest" description="Disordered" evidence="2">
    <location>
        <begin position="161"/>
        <end position="190"/>
    </location>
</feature>
<feature type="coiled-coil region" evidence="1">
    <location>
        <begin position="421"/>
        <end position="448"/>
    </location>
</feature>
<dbReference type="InterPro" id="IPR044194">
    <property type="entry name" value="BLISTER"/>
</dbReference>
<feature type="region of interest" description="Disordered" evidence="2">
    <location>
        <begin position="206"/>
        <end position="226"/>
    </location>
</feature>
<feature type="compositionally biased region" description="Polar residues" evidence="2">
    <location>
        <begin position="77"/>
        <end position="87"/>
    </location>
</feature>
<dbReference type="AlphaFoldDB" id="A0A1E5UTY1"/>
<dbReference type="OrthoDB" id="2019993at2759"/>
<feature type="coiled-coil region" evidence="1">
    <location>
        <begin position="489"/>
        <end position="559"/>
    </location>
</feature>
<dbReference type="EMBL" id="LWDX02063332">
    <property type="protein sequence ID" value="OEL16317.1"/>
    <property type="molecule type" value="Genomic_DNA"/>
</dbReference>
<evidence type="ECO:0000256" key="1">
    <source>
        <dbReference type="SAM" id="Coils"/>
    </source>
</evidence>
<feature type="region of interest" description="Disordered" evidence="2">
    <location>
        <begin position="313"/>
        <end position="339"/>
    </location>
</feature>
<feature type="compositionally biased region" description="Polar residues" evidence="2">
    <location>
        <begin position="664"/>
        <end position="676"/>
    </location>
</feature>
<evidence type="ECO:0000256" key="3">
    <source>
        <dbReference type="SAM" id="Phobius"/>
    </source>
</evidence>
<dbReference type="STRING" id="888268.A0A1E5UTY1"/>
<keyword evidence="3" id="KW-0812">Transmembrane</keyword>
<dbReference type="Proteomes" id="UP000095767">
    <property type="component" value="Unassembled WGS sequence"/>
</dbReference>
<feature type="compositionally biased region" description="Polar residues" evidence="2">
    <location>
        <begin position="170"/>
        <end position="180"/>
    </location>
</feature>
<feature type="compositionally biased region" description="Low complexity" evidence="2">
    <location>
        <begin position="1"/>
        <end position="13"/>
    </location>
</feature>
<accession>A0A1E5UTY1</accession>
<keyword evidence="1" id="KW-0175">Coiled coil</keyword>
<feature type="transmembrane region" description="Helical" evidence="3">
    <location>
        <begin position="801"/>
        <end position="822"/>
    </location>
</feature>
<feature type="coiled-coil region" evidence="1">
    <location>
        <begin position="588"/>
        <end position="629"/>
    </location>
</feature>
<feature type="compositionally biased region" description="Polar residues" evidence="2">
    <location>
        <begin position="95"/>
        <end position="105"/>
    </location>
</feature>
<proteinExistence type="predicted"/>
<sequence length="845" mass="92562">MASAQAPSSSSAPSRKEHLEAGKKRLEQFRKKKAAKKATAVAASTEQAKPPAPDVVENPPPIASTASLGDGLVSDVEPNQASTSSVPSAVYDSGPASSSRGAESLSNGPVSVNSSVGVSNVRPHQYAVGDGGSKFYGNLSFSDLVNGHHENWRGDAALKRDEHNPDKDVQPTSKLSAFGNTNSSSLPSSTDTLLSWGRNSLLGQVRDTEQSSSYSPSTLFGKPESSYTQDFSTNNDIFGRLRATSKESSQVEQSVYGISRDYGSTFNSSRVADTVDHDTNVGITRNAADSTPVNFEKQDPFLSSGYPTTYTRSRPSFLDSIGVQRTPPTSQTSYGEPAKANQLSSNLNYQSSFLQQSNQQPTGSNVADISLTSGNQEYSHEKGSYGSSTTPDFSLSKEERSIQHGNQTFQNFTTHGKDDDFAALEQLIEDLTKEKFSLQRTLQKSQELAETLATDNSALTDKFNQQVCANSPDDYQNSFKLILSVKLSNNCAAHVISQLTSDMERLQEEIQAQLYNIHLPILLEVRTLVLTLFVQQLALESVRTEYANAQLECSAADERAKLLAAEVILLEDKALKLRSSELKLEKEVEGLHSEISSYRRKVSSLEKERQHLQSTVEALQEEKKLLYSKLRNIPVNEKVTTAIEKPSAEKRDASTATEDLDTGEISSSETLTSTVDTLEDAGTSVLRSNNMSDFPSLEEVSSSIPDDQLRLIDNINSLMSELAVEREELLRALRIESSNCSKLKELNKDLTQKLETQTQRLELLTSQRMANENVLAKPIDTRSINDATMYADEGDEVSFCHQLFCGSLIVGNFSFCVVTLIYTLQKKKKKQVCPGYGSSVSFYPV</sequence>
<feature type="coiled-coil region" evidence="1">
    <location>
        <begin position="712"/>
        <end position="767"/>
    </location>
</feature>
<keyword evidence="3" id="KW-0472">Membrane</keyword>
<feature type="compositionally biased region" description="Basic and acidic residues" evidence="2">
    <location>
        <begin position="14"/>
        <end position="29"/>
    </location>
</feature>
<feature type="region of interest" description="Disordered" evidence="2">
    <location>
        <begin position="1"/>
        <end position="112"/>
    </location>
</feature>